<reference evidence="4" key="1">
    <citation type="submission" date="2020-05" db="EMBL/GenBank/DDBJ databases">
        <title>Classification of alakaliphilic streptomycetes isolated from an alkaline soil next to Lonar Crater, India and a proposal for the recognition of Streptomyces alkaliterrae sp. nov.</title>
        <authorList>
            <person name="Golinska P."/>
        </authorList>
    </citation>
    <scope>NUCLEOTIDE SEQUENCE [LARGE SCALE GENOMIC DNA]</scope>
    <source>
        <strain evidence="4">OF3</strain>
    </source>
</reference>
<dbReference type="EMBL" id="JABJWZ010000244">
    <property type="protein sequence ID" value="MBB1255765.1"/>
    <property type="molecule type" value="Genomic_DNA"/>
</dbReference>
<evidence type="ECO:0000313" key="4">
    <source>
        <dbReference type="Proteomes" id="UP000525686"/>
    </source>
</evidence>
<evidence type="ECO:0000256" key="2">
    <source>
        <dbReference type="ARBA" id="ARBA00022969"/>
    </source>
</evidence>
<comment type="caution">
    <text evidence="3">The sequence shown here is derived from an EMBL/GenBank/DDBJ whole genome shotgun (WGS) entry which is preliminary data.</text>
</comment>
<dbReference type="Proteomes" id="UP000525686">
    <property type="component" value="Unassembled WGS sequence"/>
</dbReference>
<dbReference type="Gene3D" id="3.40.198.10">
    <property type="entry name" value="Delta-endotoxin CytB-like"/>
    <property type="match status" value="1"/>
</dbReference>
<dbReference type="RefSeq" id="WP_181355121.1">
    <property type="nucleotide sequence ID" value="NZ_JABJWZ010000244.1"/>
</dbReference>
<evidence type="ECO:0000313" key="3">
    <source>
        <dbReference type="EMBL" id="MBB1255765.1"/>
    </source>
</evidence>
<dbReference type="InterPro" id="IPR035918">
    <property type="entry name" value="CytB_endotoxin-like_sf"/>
</dbReference>
<proteinExistence type="inferred from homology"/>
<dbReference type="InterPro" id="IPR001615">
    <property type="entry name" value="Endotoxin_CytB"/>
</dbReference>
<dbReference type="Pfam" id="PF01338">
    <property type="entry name" value="Bac_thur_toxin"/>
    <property type="match status" value="1"/>
</dbReference>
<organism evidence="3 4">
    <name type="scientific">Streptomyces alkaliterrae</name>
    <dbReference type="NCBI Taxonomy" id="2213162"/>
    <lineage>
        <taxon>Bacteria</taxon>
        <taxon>Bacillati</taxon>
        <taxon>Actinomycetota</taxon>
        <taxon>Actinomycetes</taxon>
        <taxon>Kitasatosporales</taxon>
        <taxon>Streptomycetaceae</taxon>
        <taxon>Streptomyces</taxon>
    </lineage>
</organism>
<protein>
    <submittedName>
        <fullName evidence="3">Type-2Aa cytolytic delta-endotoxin</fullName>
    </submittedName>
</protein>
<comment type="similarity">
    <text evidence="1">Belongs to the cyt1/cyt2 endotoxin family.</text>
</comment>
<accession>A0A7W3WPK7</accession>
<dbReference type="SUPFAM" id="SSF55676">
    <property type="entry name" value="CytB endotoxin-like"/>
    <property type="match status" value="1"/>
</dbReference>
<name>A0A7W3WPK7_9ACTN</name>
<evidence type="ECO:0000256" key="1">
    <source>
        <dbReference type="ARBA" id="ARBA00009676"/>
    </source>
</evidence>
<dbReference type="GO" id="GO:0030435">
    <property type="term" value="P:sporulation resulting in formation of a cellular spore"/>
    <property type="evidence" value="ECO:0007669"/>
    <property type="project" value="UniProtKB-KW"/>
</dbReference>
<dbReference type="GO" id="GO:0005576">
    <property type="term" value="C:extracellular region"/>
    <property type="evidence" value="ECO:0007669"/>
    <property type="project" value="InterPro"/>
</dbReference>
<keyword evidence="2" id="KW-0749">Sporulation</keyword>
<sequence>MTASFRTVIEVGAGHLEQARAVDRLFQDAIAPATVNFDFEHIREAAAAVPGSEIVRMVRGWRLQEEAPVMVMVLSLKEAVRQALPQESADARFWDTVERELLQALTGLAAQDGSPGLSYYDETPDHTSYYRDLFFALQDTDTDEHLYAIACCIDVTLGVDKTRAGALAPTDVVPFSLHLNAVVLRQHLPLAV</sequence>
<gene>
    <name evidence="3" type="ORF">H3146_20730</name>
</gene>
<dbReference type="AlphaFoldDB" id="A0A7W3WPK7"/>